<sequence>MAFSKLYDSAAAAVADIHDGATVLLGGVSGANAPTALVSALADRNLRDLTCVCDSTYYGAEALHRLVAAGCVSRIVSPAPFGPGSEDIVQNLWRSGDLTVEVVPWGTLAERMRSAGAGIGGVFLPVGIGTRFAEGKEIRVINGVECVFETPLRGDFALIRALRADSVGNLVYAGAQRGWNSAVVSAARVAIAEVDQVVEAGSIDPERVITPGIFVNRIARASSAPIG</sequence>
<comment type="caution">
    <text evidence="2">The sequence shown here is derived from an EMBL/GenBank/DDBJ whole genome shotgun (WGS) entry which is preliminary data.</text>
</comment>
<protein>
    <submittedName>
        <fullName evidence="2">3-oxoadipate CoA-transferase subunit A</fullName>
    </submittedName>
</protein>
<dbReference type="GO" id="GO:0008410">
    <property type="term" value="F:CoA-transferase activity"/>
    <property type="evidence" value="ECO:0007669"/>
    <property type="project" value="InterPro"/>
</dbReference>
<dbReference type="InterPro" id="IPR004165">
    <property type="entry name" value="CoA_trans_fam_I"/>
</dbReference>
<keyword evidence="1" id="KW-0808">Transferase</keyword>
<dbReference type="SMART" id="SM00882">
    <property type="entry name" value="CoA_trans"/>
    <property type="match status" value="1"/>
</dbReference>
<dbReference type="PANTHER" id="PTHR13707:SF60">
    <property type="entry name" value="ACETATE COA-TRANSFERASE SUBUNIT ALPHA"/>
    <property type="match status" value="1"/>
</dbReference>
<dbReference type="InterPro" id="IPR012792">
    <property type="entry name" value="3-oxoacid_CoA-transf_A"/>
</dbReference>
<reference evidence="2" key="1">
    <citation type="submission" date="2023-03" db="EMBL/GenBank/DDBJ databases">
        <authorList>
            <person name="Steffen K."/>
            <person name="Cardenas P."/>
        </authorList>
    </citation>
    <scope>NUCLEOTIDE SEQUENCE</scope>
</reference>
<evidence type="ECO:0000256" key="1">
    <source>
        <dbReference type="ARBA" id="ARBA00022679"/>
    </source>
</evidence>
<proteinExistence type="predicted"/>
<dbReference type="InterPro" id="IPR037171">
    <property type="entry name" value="NagB/RpiA_transferase-like"/>
</dbReference>
<evidence type="ECO:0000313" key="2">
    <source>
        <dbReference type="EMBL" id="CAI8052542.1"/>
    </source>
</evidence>
<dbReference type="EMBL" id="CASHTH010004021">
    <property type="protein sequence ID" value="CAI8052542.1"/>
    <property type="molecule type" value="Genomic_DNA"/>
</dbReference>
<accession>A0AA35XIW9</accession>
<dbReference type="Pfam" id="PF01144">
    <property type="entry name" value="CoA_trans"/>
    <property type="match status" value="1"/>
</dbReference>
<dbReference type="PANTHER" id="PTHR13707">
    <property type="entry name" value="KETOACID-COENZYME A TRANSFERASE"/>
    <property type="match status" value="1"/>
</dbReference>
<dbReference type="Gene3D" id="3.40.1080.10">
    <property type="entry name" value="Glutaconate Coenzyme A-transferase"/>
    <property type="match status" value="1"/>
</dbReference>
<dbReference type="SUPFAM" id="SSF100950">
    <property type="entry name" value="NagB/RpiA/CoA transferase-like"/>
    <property type="match status" value="1"/>
</dbReference>
<dbReference type="NCBIfam" id="TIGR02429">
    <property type="entry name" value="pcaI_scoA_fam"/>
    <property type="match status" value="1"/>
</dbReference>
<dbReference type="AlphaFoldDB" id="A0AA35XIW9"/>
<dbReference type="Proteomes" id="UP001174909">
    <property type="component" value="Unassembled WGS sequence"/>
</dbReference>
<evidence type="ECO:0000313" key="3">
    <source>
        <dbReference type="Proteomes" id="UP001174909"/>
    </source>
</evidence>
<organism evidence="2 3">
    <name type="scientific">Geodia barretti</name>
    <name type="common">Barrett's horny sponge</name>
    <dbReference type="NCBI Taxonomy" id="519541"/>
    <lineage>
        <taxon>Eukaryota</taxon>
        <taxon>Metazoa</taxon>
        <taxon>Porifera</taxon>
        <taxon>Demospongiae</taxon>
        <taxon>Heteroscleromorpha</taxon>
        <taxon>Tetractinellida</taxon>
        <taxon>Astrophorina</taxon>
        <taxon>Geodiidae</taxon>
        <taxon>Geodia</taxon>
    </lineage>
</organism>
<keyword evidence="3" id="KW-1185">Reference proteome</keyword>
<name>A0AA35XIW9_GEOBA</name>
<gene>
    <name evidence="2" type="ORF">GBAR_LOCUS28721</name>
</gene>